<dbReference type="EMBL" id="JACJPW010000004">
    <property type="protein sequence ID" value="MBD2180063.1"/>
    <property type="molecule type" value="Genomic_DNA"/>
</dbReference>
<reference evidence="2" key="2">
    <citation type="submission" date="2020-08" db="EMBL/GenBank/DDBJ databases">
        <authorList>
            <person name="Chen M."/>
            <person name="Teng W."/>
            <person name="Zhao L."/>
            <person name="Hu C."/>
            <person name="Zhou Y."/>
            <person name="Han B."/>
            <person name="Song L."/>
            <person name="Shu W."/>
        </authorList>
    </citation>
    <scope>NUCLEOTIDE SEQUENCE</scope>
    <source>
        <strain evidence="2">FACHB-1375</strain>
    </source>
</reference>
<comment type="caution">
    <text evidence="2">The sequence shown here is derived from an EMBL/GenBank/DDBJ whole genome shotgun (WGS) entry which is preliminary data.</text>
</comment>
<dbReference type="CDD" id="cd16936">
    <property type="entry name" value="HATPase_RsbW-like"/>
    <property type="match status" value="1"/>
</dbReference>
<dbReference type="Gene3D" id="3.30.565.10">
    <property type="entry name" value="Histidine kinase-like ATPase, C-terminal domain"/>
    <property type="match status" value="1"/>
</dbReference>
<organism evidence="2 3">
    <name type="scientific">Aerosakkonema funiforme FACHB-1375</name>
    <dbReference type="NCBI Taxonomy" id="2949571"/>
    <lineage>
        <taxon>Bacteria</taxon>
        <taxon>Bacillati</taxon>
        <taxon>Cyanobacteriota</taxon>
        <taxon>Cyanophyceae</taxon>
        <taxon>Oscillatoriophycideae</taxon>
        <taxon>Aerosakkonematales</taxon>
        <taxon>Aerosakkonemataceae</taxon>
        <taxon>Aerosakkonema</taxon>
    </lineage>
</organism>
<dbReference type="RefSeq" id="WP_190461876.1">
    <property type="nucleotide sequence ID" value="NZ_JACJPW010000004.1"/>
</dbReference>
<evidence type="ECO:0000313" key="3">
    <source>
        <dbReference type="Proteomes" id="UP000641646"/>
    </source>
</evidence>
<accession>A0A926VB01</accession>
<dbReference type="SUPFAM" id="SSF55874">
    <property type="entry name" value="ATPase domain of HSP90 chaperone/DNA topoisomerase II/histidine kinase"/>
    <property type="match status" value="1"/>
</dbReference>
<reference evidence="2" key="1">
    <citation type="journal article" date="2015" name="ISME J.">
        <title>Draft Genome Sequence of Streptomyces incarnatus NRRL8089, which Produces the Nucleoside Antibiotic Sinefungin.</title>
        <authorList>
            <person name="Oshima K."/>
            <person name="Hattori M."/>
            <person name="Shimizu H."/>
            <person name="Fukuda K."/>
            <person name="Nemoto M."/>
            <person name="Inagaki K."/>
            <person name="Tamura T."/>
        </authorList>
    </citation>
    <scope>NUCLEOTIDE SEQUENCE</scope>
    <source>
        <strain evidence="2">FACHB-1375</strain>
    </source>
</reference>
<name>A0A926VB01_9CYAN</name>
<gene>
    <name evidence="2" type="ORF">H6G03_02855</name>
</gene>
<sequence>MLKKIHLQVNTDLTASGQVLSWFEQLNHPPIRKEIWWQCQTLLQEGFANIVEHAHKDLPPDTPIDIEAVRFDEHIEIRIYSYGPDFDLEAQLAQTPKLEDNFEGRGRGLKIISLLADYFTYKSADERRNCLLMSKQY</sequence>
<protein>
    <submittedName>
        <fullName evidence="2">Anti-sigma regulatory factor</fullName>
    </submittedName>
</protein>
<keyword evidence="3" id="KW-1185">Reference proteome</keyword>
<dbReference type="Pfam" id="PF13581">
    <property type="entry name" value="HATPase_c_2"/>
    <property type="match status" value="1"/>
</dbReference>
<feature type="domain" description="Histidine kinase/HSP90-like ATPase" evidence="1">
    <location>
        <begin position="12"/>
        <end position="135"/>
    </location>
</feature>
<proteinExistence type="predicted"/>
<dbReference type="InterPro" id="IPR036890">
    <property type="entry name" value="HATPase_C_sf"/>
</dbReference>
<dbReference type="Proteomes" id="UP000641646">
    <property type="component" value="Unassembled WGS sequence"/>
</dbReference>
<evidence type="ECO:0000259" key="1">
    <source>
        <dbReference type="Pfam" id="PF13581"/>
    </source>
</evidence>
<dbReference type="AlphaFoldDB" id="A0A926VB01"/>
<dbReference type="InterPro" id="IPR003594">
    <property type="entry name" value="HATPase_dom"/>
</dbReference>
<evidence type="ECO:0000313" key="2">
    <source>
        <dbReference type="EMBL" id="MBD2180063.1"/>
    </source>
</evidence>